<comment type="catalytic activity">
    <reaction evidence="1 12">
        <text>ATP-dependent breakage, passage and rejoining of double-stranded DNA.</text>
        <dbReference type="EC" id="5.6.2.2"/>
    </reaction>
</comment>
<dbReference type="STRING" id="5353.A0A1Q3E060"/>
<comment type="similarity">
    <text evidence="4 12">Belongs to the TOP6A family.</text>
</comment>
<evidence type="ECO:0000256" key="3">
    <source>
        <dbReference type="ARBA" id="ARBA00004123"/>
    </source>
</evidence>
<evidence type="ECO:0000256" key="7">
    <source>
        <dbReference type="ARBA" id="ARBA00022842"/>
    </source>
</evidence>
<dbReference type="Gene3D" id="3.40.1360.10">
    <property type="match status" value="1"/>
</dbReference>
<comment type="caution">
    <text evidence="16">The sequence shown here is derived from an EMBL/GenBank/DDBJ whole genome shotgun (WGS) entry which is preliminary data.</text>
</comment>
<dbReference type="GO" id="GO:0007131">
    <property type="term" value="P:reciprocal meiotic recombination"/>
    <property type="evidence" value="ECO:0007669"/>
    <property type="project" value="TreeGrafter"/>
</dbReference>
<keyword evidence="6" id="KW-0479">Metal-binding</keyword>
<keyword evidence="17" id="KW-1185">Reference proteome</keyword>
<dbReference type="InterPro" id="IPR034136">
    <property type="entry name" value="TOPRIM_Topo6A/Spo11"/>
</dbReference>
<dbReference type="CDD" id="cd00223">
    <property type="entry name" value="TOPRIM_TopoIIB_SPO"/>
    <property type="match status" value="1"/>
</dbReference>
<dbReference type="PANTHER" id="PTHR10848:SF0">
    <property type="entry name" value="MEIOTIC RECOMBINATION PROTEIN SPO11"/>
    <property type="match status" value="1"/>
</dbReference>
<sequence length="429" mass="47874">MSGGDPLSNDDALLSSEELDATPELEEVAIDFLSQLCRAGIDPPNCLHDDSSESDESQSLNKPSIRLEIADRTRTDSITGSYGVRFITYPKRSSTASLKFAQLFKVINSMHEAIIENVPVTKRDIYYRDVPLFKEQRIVDNIVDDIAASLKLERSDLNVRATSKGIFCGSTLNVYLSSGDVIHGNDSEASLIPIGEDVETFRVDEDLAWVLIIEKDAVFQTLCHLNASNHPLLPGKGLLITGKGYPDMATRHLVKTLCDALPKTIPIVALVDGDPYGLDILSVYKYGSSRLRHENGKLAARRVKWMGLWSSEISRLGIDKDTLIPISQHDEKKDVMPTKWRKELMYMLHSRRKAEIEILSSSVNSSPVLASDPMLPSSIESEAMQRKPLLHYLHVKLSQLVASAQTHYGPYKVLLEKQPTRNKNYIKSV</sequence>
<dbReference type="GO" id="GO:0000706">
    <property type="term" value="P:meiotic DNA double-strand break processing"/>
    <property type="evidence" value="ECO:0007669"/>
    <property type="project" value="TreeGrafter"/>
</dbReference>
<keyword evidence="11" id="KW-0539">Nucleus</keyword>
<dbReference type="GO" id="GO:0005524">
    <property type="term" value="F:ATP binding"/>
    <property type="evidence" value="ECO:0007669"/>
    <property type="project" value="InterPro"/>
</dbReference>
<protein>
    <recommendedName>
        <fullName evidence="5">DNA topoisomerase (ATP-hydrolyzing)</fullName>
        <ecNumber evidence="5">5.6.2.2</ecNumber>
    </recommendedName>
</protein>
<evidence type="ECO:0000256" key="13">
    <source>
        <dbReference type="SAM" id="MobiDB-lite"/>
    </source>
</evidence>
<evidence type="ECO:0000313" key="17">
    <source>
        <dbReference type="Proteomes" id="UP000188533"/>
    </source>
</evidence>
<dbReference type="PRINTS" id="PR01550">
    <property type="entry name" value="TOP6AFAMILY"/>
</dbReference>
<feature type="domain" description="Spo11/DNA topoisomerase VI subunit A N-terminal" evidence="14">
    <location>
        <begin position="99"/>
        <end position="159"/>
    </location>
</feature>
<dbReference type="GO" id="GO:0046872">
    <property type="term" value="F:metal ion binding"/>
    <property type="evidence" value="ECO:0007669"/>
    <property type="project" value="UniProtKB-KW"/>
</dbReference>
<feature type="domain" description="Topoisomerase 6 subunit A/Spo11 TOPRIM" evidence="15">
    <location>
        <begin position="209"/>
        <end position="362"/>
    </location>
</feature>
<evidence type="ECO:0000256" key="8">
    <source>
        <dbReference type="ARBA" id="ARBA00023029"/>
    </source>
</evidence>
<accession>A0A1Q3E060</accession>
<dbReference type="PRINTS" id="PR01551">
    <property type="entry name" value="SPO11HOMOLOG"/>
</dbReference>
<gene>
    <name evidence="16" type="ORF">LENED_002068</name>
</gene>
<evidence type="ECO:0000256" key="10">
    <source>
        <dbReference type="ARBA" id="ARBA00023235"/>
    </source>
</evidence>
<keyword evidence="7" id="KW-0460">Magnesium</keyword>
<feature type="region of interest" description="Disordered" evidence="13">
    <location>
        <begin position="47"/>
        <end position="66"/>
    </location>
</feature>
<evidence type="ECO:0000256" key="4">
    <source>
        <dbReference type="ARBA" id="ARBA00006559"/>
    </source>
</evidence>
<dbReference type="InterPro" id="IPR013049">
    <property type="entry name" value="Spo11/TopoVI_A_N"/>
</dbReference>
<organism evidence="16 17">
    <name type="scientific">Lentinula edodes</name>
    <name type="common">Shiitake mushroom</name>
    <name type="synonym">Lentinus edodes</name>
    <dbReference type="NCBI Taxonomy" id="5353"/>
    <lineage>
        <taxon>Eukaryota</taxon>
        <taxon>Fungi</taxon>
        <taxon>Dikarya</taxon>
        <taxon>Basidiomycota</taxon>
        <taxon>Agaricomycotina</taxon>
        <taxon>Agaricomycetes</taxon>
        <taxon>Agaricomycetidae</taxon>
        <taxon>Agaricales</taxon>
        <taxon>Marasmiineae</taxon>
        <taxon>Omphalotaceae</taxon>
        <taxon>Lentinula</taxon>
    </lineage>
</organism>
<reference evidence="16 17" key="2">
    <citation type="submission" date="2017-02" db="EMBL/GenBank/DDBJ databases">
        <title>A genome survey and senescence transcriptome analysis in Lentinula edodes.</title>
        <authorList>
            <person name="Sakamoto Y."/>
            <person name="Nakade K."/>
            <person name="Sato S."/>
            <person name="Yoshida Y."/>
            <person name="Miyazaki K."/>
            <person name="Natsume S."/>
            <person name="Konno N."/>
        </authorList>
    </citation>
    <scope>NUCLEOTIDE SEQUENCE [LARGE SCALE GENOMIC DNA]</scope>
    <source>
        <strain evidence="16 17">NBRC 111202</strain>
    </source>
</reference>
<evidence type="ECO:0000259" key="15">
    <source>
        <dbReference type="Pfam" id="PF21180"/>
    </source>
</evidence>
<comment type="subcellular location">
    <subcellularLocation>
        <location evidence="3">Nucleus</location>
    </subcellularLocation>
</comment>
<dbReference type="GO" id="GO:0000228">
    <property type="term" value="C:nuclear chromosome"/>
    <property type="evidence" value="ECO:0007669"/>
    <property type="project" value="TreeGrafter"/>
</dbReference>
<feature type="active site" description="O-(5'-phospho-DNA)-tyrosine intermediate" evidence="12">
    <location>
        <position position="127"/>
    </location>
</feature>
<dbReference type="GO" id="GO:0042138">
    <property type="term" value="P:meiotic DNA double-strand break formation"/>
    <property type="evidence" value="ECO:0007669"/>
    <property type="project" value="InterPro"/>
</dbReference>
<dbReference type="Proteomes" id="UP000188533">
    <property type="component" value="Unassembled WGS sequence"/>
</dbReference>
<feature type="region of interest" description="Disordered" evidence="13">
    <location>
        <begin position="1"/>
        <end position="20"/>
    </location>
</feature>
<proteinExistence type="inferred from homology"/>
<dbReference type="GO" id="GO:0003918">
    <property type="term" value="F:DNA topoisomerase type II (double strand cut, ATP-hydrolyzing) activity"/>
    <property type="evidence" value="ECO:0007669"/>
    <property type="project" value="UniProtKB-UniRule"/>
</dbReference>
<dbReference type="InterPro" id="IPR036078">
    <property type="entry name" value="Spo11/TopoVI_A_sf"/>
</dbReference>
<dbReference type="EMBL" id="BDGU01000032">
    <property type="protein sequence ID" value="GAW00541.1"/>
    <property type="molecule type" value="Genomic_DNA"/>
</dbReference>
<keyword evidence="9 12" id="KW-0238">DNA-binding</keyword>
<evidence type="ECO:0000259" key="14">
    <source>
        <dbReference type="Pfam" id="PF04406"/>
    </source>
</evidence>
<dbReference type="InterPro" id="IPR036388">
    <property type="entry name" value="WH-like_DNA-bd_sf"/>
</dbReference>
<keyword evidence="10 12" id="KW-0413">Isomerase</keyword>
<evidence type="ECO:0000256" key="11">
    <source>
        <dbReference type="ARBA" id="ARBA00023242"/>
    </source>
</evidence>
<comment type="cofactor">
    <cofactor evidence="2">
        <name>Mg(2+)</name>
        <dbReference type="ChEBI" id="CHEBI:18420"/>
    </cofactor>
</comment>
<evidence type="ECO:0000256" key="9">
    <source>
        <dbReference type="ARBA" id="ARBA00023125"/>
    </source>
</evidence>
<name>A0A1Q3E060_LENED</name>
<dbReference type="PROSITE" id="PS52041">
    <property type="entry name" value="TOPO_IIB"/>
    <property type="match status" value="1"/>
</dbReference>
<dbReference type="Pfam" id="PF04406">
    <property type="entry name" value="TP6A_N"/>
    <property type="match status" value="1"/>
</dbReference>
<dbReference type="InterPro" id="IPR002815">
    <property type="entry name" value="Spo11/TopoVI_A"/>
</dbReference>
<reference evidence="16 17" key="1">
    <citation type="submission" date="2016-08" db="EMBL/GenBank/DDBJ databases">
        <authorList>
            <consortium name="Lentinula edodes genome sequencing consortium"/>
            <person name="Sakamoto Y."/>
            <person name="Nakade K."/>
            <person name="Sato S."/>
            <person name="Yoshida Y."/>
            <person name="Miyazaki K."/>
            <person name="Natsume S."/>
            <person name="Konno N."/>
        </authorList>
    </citation>
    <scope>NUCLEOTIDE SEQUENCE [LARGE SCALE GENOMIC DNA]</scope>
    <source>
        <strain evidence="16 17">NBRC 111202</strain>
    </source>
</reference>
<evidence type="ECO:0000256" key="5">
    <source>
        <dbReference type="ARBA" id="ARBA00012895"/>
    </source>
</evidence>
<evidence type="ECO:0000256" key="12">
    <source>
        <dbReference type="PROSITE-ProRule" id="PRU01385"/>
    </source>
</evidence>
<evidence type="ECO:0000256" key="2">
    <source>
        <dbReference type="ARBA" id="ARBA00001946"/>
    </source>
</evidence>
<dbReference type="AlphaFoldDB" id="A0A1Q3E060"/>
<dbReference type="EC" id="5.6.2.2" evidence="5"/>
<evidence type="ECO:0000256" key="6">
    <source>
        <dbReference type="ARBA" id="ARBA00022723"/>
    </source>
</evidence>
<dbReference type="SUPFAM" id="SSF56726">
    <property type="entry name" value="DNA topoisomerase IV, alpha subunit"/>
    <property type="match status" value="1"/>
</dbReference>
<dbReference type="GO" id="GO:0003677">
    <property type="term" value="F:DNA binding"/>
    <property type="evidence" value="ECO:0007669"/>
    <property type="project" value="UniProtKB-UniRule"/>
</dbReference>
<dbReference type="Pfam" id="PF21180">
    <property type="entry name" value="TOP6A-Spo11_Toprim"/>
    <property type="match status" value="1"/>
</dbReference>
<dbReference type="PANTHER" id="PTHR10848">
    <property type="entry name" value="MEIOTIC RECOMBINATION PROTEIN SPO11"/>
    <property type="match status" value="1"/>
</dbReference>
<evidence type="ECO:0000313" key="16">
    <source>
        <dbReference type="EMBL" id="GAW00541.1"/>
    </source>
</evidence>
<dbReference type="InterPro" id="IPR013048">
    <property type="entry name" value="Meiotic_Spo11"/>
</dbReference>
<evidence type="ECO:0000256" key="1">
    <source>
        <dbReference type="ARBA" id="ARBA00000185"/>
    </source>
</evidence>
<dbReference type="Gene3D" id="1.10.10.10">
    <property type="entry name" value="Winged helix-like DNA-binding domain superfamily/Winged helix DNA-binding domain"/>
    <property type="match status" value="1"/>
</dbReference>
<keyword evidence="8 12" id="KW-0799">Topoisomerase</keyword>